<sequence>MHRLPFVPSPGTFAVGTAGFVIAGVPPPVSNSFGAAGWLVGDRGGRPWGRRGPRVPLSVAAATLRRSRE</sequence>
<dbReference type="EMBL" id="CADCVH010000105">
    <property type="protein sequence ID" value="CAA9470967.1"/>
    <property type="molecule type" value="Genomic_DNA"/>
</dbReference>
<proteinExistence type="predicted"/>
<organism evidence="1">
    <name type="scientific">uncultured Rubrobacteraceae bacterium</name>
    <dbReference type="NCBI Taxonomy" id="349277"/>
    <lineage>
        <taxon>Bacteria</taxon>
        <taxon>Bacillati</taxon>
        <taxon>Actinomycetota</taxon>
        <taxon>Rubrobacteria</taxon>
        <taxon>Rubrobacterales</taxon>
        <taxon>Rubrobacteraceae</taxon>
        <taxon>environmental samples</taxon>
    </lineage>
</organism>
<dbReference type="AlphaFoldDB" id="A0A6J4RJ88"/>
<name>A0A6J4RJ88_9ACTN</name>
<accession>A0A6J4RJ88</accession>
<evidence type="ECO:0000313" key="1">
    <source>
        <dbReference type="EMBL" id="CAA9470967.1"/>
    </source>
</evidence>
<gene>
    <name evidence="1" type="ORF">AVDCRST_MAG02-3717</name>
</gene>
<reference evidence="1" key="1">
    <citation type="submission" date="2020-02" db="EMBL/GenBank/DDBJ databases">
        <authorList>
            <person name="Meier V. D."/>
        </authorList>
    </citation>
    <scope>NUCLEOTIDE SEQUENCE</scope>
    <source>
        <strain evidence="1">AVDCRST_MAG02</strain>
    </source>
</reference>
<protein>
    <submittedName>
        <fullName evidence="1">Uncharacterized protein</fullName>
    </submittedName>
</protein>